<name>A0A0S3PQH7_9BRAD</name>
<dbReference type="AlphaFoldDB" id="A0A0S3PQH7"/>
<keyword evidence="3" id="KW-1185">Reference proteome</keyword>
<accession>A0A0S3PQH7</accession>
<evidence type="ECO:0000313" key="3">
    <source>
        <dbReference type="Proteomes" id="UP000236884"/>
    </source>
</evidence>
<dbReference type="EMBL" id="AP014946">
    <property type="protein sequence ID" value="BAT58226.1"/>
    <property type="molecule type" value="Genomic_DNA"/>
</dbReference>
<protein>
    <submittedName>
        <fullName evidence="2">Uncharacterized protein</fullName>
    </submittedName>
</protein>
<dbReference type="KEGG" id="vgo:GJW-30_1_00749"/>
<evidence type="ECO:0000313" key="2">
    <source>
        <dbReference type="EMBL" id="BAT58226.1"/>
    </source>
</evidence>
<evidence type="ECO:0000256" key="1">
    <source>
        <dbReference type="SAM" id="MobiDB-lite"/>
    </source>
</evidence>
<feature type="region of interest" description="Disordered" evidence="1">
    <location>
        <begin position="1"/>
        <end position="27"/>
    </location>
</feature>
<dbReference type="Proteomes" id="UP000236884">
    <property type="component" value="Chromosome"/>
</dbReference>
<organism evidence="2 3">
    <name type="scientific">Variibacter gotjawalensis</name>
    <dbReference type="NCBI Taxonomy" id="1333996"/>
    <lineage>
        <taxon>Bacteria</taxon>
        <taxon>Pseudomonadati</taxon>
        <taxon>Pseudomonadota</taxon>
        <taxon>Alphaproteobacteria</taxon>
        <taxon>Hyphomicrobiales</taxon>
        <taxon>Nitrobacteraceae</taxon>
        <taxon>Variibacter</taxon>
    </lineage>
</organism>
<reference evidence="2 3" key="1">
    <citation type="submission" date="2015-08" db="EMBL/GenBank/DDBJ databases">
        <title>Investigation of the bacterial diversity of lava forest soil.</title>
        <authorList>
            <person name="Lee J.S."/>
        </authorList>
    </citation>
    <scope>NUCLEOTIDE SEQUENCE [LARGE SCALE GENOMIC DNA]</scope>
    <source>
        <strain evidence="2 3">GJW-30</strain>
    </source>
</reference>
<gene>
    <name evidence="2" type="ORF">GJW-30_1_00749</name>
</gene>
<proteinExistence type="predicted"/>
<sequence length="65" mass="7193">MLAHPSERRRMLSRLGSADSGPAESSGFQNISFRYLKTCDLSLPLMTARYFEPAENFQGPPACGK</sequence>
<feature type="compositionally biased region" description="Basic and acidic residues" evidence="1">
    <location>
        <begin position="1"/>
        <end position="10"/>
    </location>
</feature>